<evidence type="ECO:0000313" key="4">
    <source>
        <dbReference type="Proteomes" id="UP000094960"/>
    </source>
</evidence>
<dbReference type="GO" id="GO:0009366">
    <property type="term" value="C:enterobactin synthetase complex"/>
    <property type="evidence" value="ECO:0007669"/>
    <property type="project" value="TreeGrafter"/>
</dbReference>
<sequence length="463" mass="51181">MDALVARLRALDVRLEASGDVLRYDAPRHVLVPDLLAELKRHKPELLACLSGVVEQAPVSTQQEAMLSAVERSPRPQVYSVGARLRFTGRLDVAALRRAVSEVVARHVGLRSRFVRDRDGQWVQQALAIDSVPLAVEDLRGHGAAVVEQVCREAADTAFDLGRSSVPMCRLLRVDEDSWVLMFVTHHISTDGWAQLVVFRELAELYRAATTGTEPCLTLPGLQATDYARWQRDRDCPKQWLDFWSEHLRGADLLAVVPTDHPRSVRRTGAGNTVRLAVPRRIRTSVEEFARSRGVTAFAVLAAALGRWLAELSGAEDVLIPVSYANRGRRELETLVTCARIPLGLLVRTPARVSFTVLVDQVHADFLAAMDNPIPVDRVLPEPRDDLVGFAFQNLPGPEVAFPGLSTRIDDVASTATRSDMTFGLVPSVDPEFGYQAWLEHSTDLWDPATGNSLLQSYLDSLP</sequence>
<dbReference type="Proteomes" id="UP000094960">
    <property type="component" value="Chromosome"/>
</dbReference>
<dbReference type="EMBL" id="CP017248">
    <property type="protein sequence ID" value="AOR35735.1"/>
    <property type="molecule type" value="Genomic_DNA"/>
</dbReference>
<dbReference type="Gene3D" id="3.30.559.30">
    <property type="entry name" value="Nonribosomal peptide synthetase, condensation domain"/>
    <property type="match status" value="1"/>
</dbReference>
<dbReference type="InterPro" id="IPR044894">
    <property type="entry name" value="TubC_N_sf"/>
</dbReference>
<dbReference type="InterPro" id="IPR001242">
    <property type="entry name" value="Condensation_dom"/>
</dbReference>
<dbReference type="GO" id="GO:0031177">
    <property type="term" value="F:phosphopantetheine binding"/>
    <property type="evidence" value="ECO:0007669"/>
    <property type="project" value="TreeGrafter"/>
</dbReference>
<dbReference type="RefSeq" id="WP_069782258.1">
    <property type="nucleotide sequence ID" value="NZ_CP017248.1"/>
</dbReference>
<dbReference type="SUPFAM" id="SSF52777">
    <property type="entry name" value="CoA-dependent acyltransferases"/>
    <property type="match status" value="2"/>
</dbReference>
<dbReference type="GO" id="GO:0009239">
    <property type="term" value="P:enterobactin biosynthetic process"/>
    <property type="evidence" value="ECO:0007669"/>
    <property type="project" value="TreeGrafter"/>
</dbReference>
<dbReference type="KEGG" id="spun:BFF78_35835"/>
<dbReference type="GO" id="GO:0047527">
    <property type="term" value="F:2,3-dihydroxybenzoate-serine ligase activity"/>
    <property type="evidence" value="ECO:0007669"/>
    <property type="project" value="TreeGrafter"/>
</dbReference>
<name>A0A1D7YJF4_9ACTN</name>
<feature type="domain" description="Condensation" evidence="1">
    <location>
        <begin position="56"/>
        <end position="336"/>
    </location>
</feature>
<dbReference type="GO" id="GO:0043041">
    <property type="term" value="P:amino acid activation for nonribosomal peptide biosynthetic process"/>
    <property type="evidence" value="ECO:0007669"/>
    <property type="project" value="TreeGrafter"/>
</dbReference>
<gene>
    <name evidence="3" type="ORF">BFF78_35835</name>
</gene>
<evidence type="ECO:0008006" key="5">
    <source>
        <dbReference type="Google" id="ProtNLM"/>
    </source>
</evidence>
<dbReference type="InterPro" id="IPR041464">
    <property type="entry name" value="TubC_N"/>
</dbReference>
<dbReference type="Gene3D" id="1.10.10.1830">
    <property type="entry name" value="Non-ribosomal peptide synthase, adenylation domain"/>
    <property type="match status" value="1"/>
</dbReference>
<evidence type="ECO:0000259" key="2">
    <source>
        <dbReference type="Pfam" id="PF18563"/>
    </source>
</evidence>
<organism evidence="3 4">
    <name type="scientific">Streptomyces fodineus</name>
    <dbReference type="NCBI Taxonomy" id="1904616"/>
    <lineage>
        <taxon>Bacteria</taxon>
        <taxon>Bacillati</taxon>
        <taxon>Actinomycetota</taxon>
        <taxon>Actinomycetes</taxon>
        <taxon>Kitasatosporales</taxon>
        <taxon>Streptomycetaceae</taxon>
        <taxon>Streptomyces</taxon>
    </lineage>
</organism>
<accession>A0A1D7YJF4</accession>
<dbReference type="GO" id="GO:0005829">
    <property type="term" value="C:cytosol"/>
    <property type="evidence" value="ECO:0007669"/>
    <property type="project" value="TreeGrafter"/>
</dbReference>
<keyword evidence="4" id="KW-1185">Reference proteome</keyword>
<dbReference type="AlphaFoldDB" id="A0A1D7YJF4"/>
<evidence type="ECO:0000259" key="1">
    <source>
        <dbReference type="Pfam" id="PF00668"/>
    </source>
</evidence>
<reference evidence="4" key="1">
    <citation type="submission" date="2016-09" db="EMBL/GenBank/DDBJ databases">
        <title>Streptomyces puniciscabiei strain:TW1S1 Genome sequencing and assembly.</title>
        <authorList>
            <person name="Kim M.-K."/>
            <person name="Kim S.B."/>
        </authorList>
    </citation>
    <scope>NUCLEOTIDE SEQUENCE [LARGE SCALE GENOMIC DNA]</scope>
    <source>
        <strain evidence="4">TW1S1</strain>
    </source>
</reference>
<protein>
    <recommendedName>
        <fullName evidence="5">Condensation domain-containing protein</fullName>
    </recommendedName>
</protein>
<dbReference type="Pfam" id="PF00668">
    <property type="entry name" value="Condensation"/>
    <property type="match status" value="1"/>
</dbReference>
<dbReference type="PANTHER" id="PTHR45527:SF1">
    <property type="entry name" value="FATTY ACID SYNTHASE"/>
    <property type="match status" value="1"/>
</dbReference>
<dbReference type="Gene3D" id="3.30.559.10">
    <property type="entry name" value="Chloramphenicol acetyltransferase-like domain"/>
    <property type="match status" value="1"/>
</dbReference>
<dbReference type="PANTHER" id="PTHR45527">
    <property type="entry name" value="NONRIBOSOMAL PEPTIDE SYNTHETASE"/>
    <property type="match status" value="1"/>
</dbReference>
<evidence type="ECO:0000313" key="3">
    <source>
        <dbReference type="EMBL" id="AOR35735.1"/>
    </source>
</evidence>
<feature type="domain" description="TubC N-terminal docking" evidence="2">
    <location>
        <begin position="3"/>
        <end position="50"/>
    </location>
</feature>
<proteinExistence type="predicted"/>
<dbReference type="GO" id="GO:0008610">
    <property type="term" value="P:lipid biosynthetic process"/>
    <property type="evidence" value="ECO:0007669"/>
    <property type="project" value="UniProtKB-ARBA"/>
</dbReference>
<dbReference type="Pfam" id="PF18563">
    <property type="entry name" value="TubC_N"/>
    <property type="match status" value="1"/>
</dbReference>
<dbReference type="InterPro" id="IPR023213">
    <property type="entry name" value="CAT-like_dom_sf"/>
</dbReference>